<gene>
    <name evidence="1" type="ORF">LEMA_uP006350.1</name>
</gene>
<dbReference type="RefSeq" id="XP_003845327.1">
    <property type="nucleotide sequence ID" value="XM_003845279.1"/>
</dbReference>
<name>E5AF59_LEPMJ</name>
<evidence type="ECO:0000313" key="2">
    <source>
        <dbReference type="Proteomes" id="UP000002668"/>
    </source>
</evidence>
<sequence>MSCTAYRIGRVINTANVPYASRQVRDALIVLVKNDKAQALQHSASGHVKYRQTVPIERLLSSSRIVAGPYSASIWRRHAGH</sequence>
<reference evidence="2" key="1">
    <citation type="journal article" date="2011" name="Nat. Commun.">
        <title>Effector diversification within compartments of the Leptosphaeria maculans genome affected by Repeat-Induced Point mutations.</title>
        <authorList>
            <person name="Rouxel T."/>
            <person name="Grandaubert J."/>
            <person name="Hane J.K."/>
            <person name="Hoede C."/>
            <person name="van de Wouw A.P."/>
            <person name="Couloux A."/>
            <person name="Dominguez V."/>
            <person name="Anthouard V."/>
            <person name="Bally P."/>
            <person name="Bourras S."/>
            <person name="Cozijnsen A.J."/>
            <person name="Ciuffetti L.M."/>
            <person name="Degrave A."/>
            <person name="Dilmaghani A."/>
            <person name="Duret L."/>
            <person name="Fudal I."/>
            <person name="Goodwin S.B."/>
            <person name="Gout L."/>
            <person name="Glaser N."/>
            <person name="Linglin J."/>
            <person name="Kema G.H.J."/>
            <person name="Lapalu N."/>
            <person name="Lawrence C.B."/>
            <person name="May K."/>
            <person name="Meyer M."/>
            <person name="Ollivier B."/>
            <person name="Poulain J."/>
            <person name="Schoch C.L."/>
            <person name="Simon A."/>
            <person name="Spatafora J.W."/>
            <person name="Stachowiak A."/>
            <person name="Turgeon B.G."/>
            <person name="Tyler B.M."/>
            <person name="Vincent D."/>
            <person name="Weissenbach J."/>
            <person name="Amselem J."/>
            <person name="Quesneville H."/>
            <person name="Oliver R.P."/>
            <person name="Wincker P."/>
            <person name="Balesdent M.-H."/>
            <person name="Howlett B.J."/>
        </authorList>
    </citation>
    <scope>NUCLEOTIDE SEQUENCE [LARGE SCALE GENOMIC DNA]</scope>
    <source>
        <strain evidence="2">JN3 / isolate v23.1.3 / race Av1-4-5-6-7-8</strain>
    </source>
</reference>
<accession>E5AF59</accession>
<protein>
    <submittedName>
        <fullName evidence="1">Predicted protein</fullName>
    </submittedName>
</protein>
<keyword evidence="2" id="KW-1185">Reference proteome</keyword>
<organism evidence="1 2">
    <name type="scientific">Leptosphaeria maculans (strain JN3 / isolate v23.1.3 / race Av1-4-5-6-7-8)</name>
    <name type="common">Blackleg fungus</name>
    <name type="synonym">Phoma lingam</name>
    <dbReference type="NCBI Taxonomy" id="985895"/>
    <lineage>
        <taxon>Eukaryota</taxon>
        <taxon>Fungi</taxon>
        <taxon>Dikarya</taxon>
        <taxon>Ascomycota</taxon>
        <taxon>Pezizomycotina</taxon>
        <taxon>Dothideomycetes</taxon>
        <taxon>Pleosporomycetidae</taxon>
        <taxon>Pleosporales</taxon>
        <taxon>Pleosporineae</taxon>
        <taxon>Leptosphaeriaceae</taxon>
        <taxon>Plenodomus</taxon>
        <taxon>Plenodomus lingam/Leptosphaeria maculans species complex</taxon>
    </lineage>
</organism>
<dbReference type="AlphaFoldDB" id="E5AF59"/>
<dbReference type="VEuPathDB" id="FungiDB:LEMA_uP006350.1"/>
<dbReference type="HOGENOM" id="CLU_2574316_0_0_1"/>
<dbReference type="GeneID" id="13286020"/>
<dbReference type="EMBL" id="FP929139">
    <property type="protein sequence ID" value="CBY01848.1"/>
    <property type="molecule type" value="Genomic_DNA"/>
</dbReference>
<dbReference type="InParanoid" id="E5AF59"/>
<proteinExistence type="predicted"/>
<evidence type="ECO:0000313" key="1">
    <source>
        <dbReference type="EMBL" id="CBY01848.1"/>
    </source>
</evidence>
<dbReference type="Proteomes" id="UP000002668">
    <property type="component" value="Genome"/>
</dbReference>